<keyword evidence="2" id="KW-1133">Transmembrane helix</keyword>
<dbReference type="InterPro" id="IPR047104">
    <property type="entry name" value="BLTP1_N"/>
</dbReference>
<protein>
    <recommendedName>
        <fullName evidence="3">Bridge-like lipid transfer protein family member 1 N-terminal domain-containing protein</fullName>
    </recommendedName>
</protein>
<feature type="region of interest" description="Disordered" evidence="1">
    <location>
        <begin position="1379"/>
        <end position="1406"/>
    </location>
</feature>
<feature type="region of interest" description="Disordered" evidence="1">
    <location>
        <begin position="1242"/>
        <end position="1322"/>
    </location>
</feature>
<dbReference type="EMBL" id="LUCH01003827">
    <property type="protein sequence ID" value="KAF5399676.1"/>
    <property type="molecule type" value="Genomic_DNA"/>
</dbReference>
<feature type="compositionally biased region" description="Polar residues" evidence="1">
    <location>
        <begin position="1273"/>
        <end position="1299"/>
    </location>
</feature>
<dbReference type="Pfam" id="PF20413">
    <property type="entry name" value="BLTP1_N"/>
    <property type="match status" value="2"/>
</dbReference>
<keyword evidence="2" id="KW-0812">Transmembrane</keyword>
<name>A0A8J4TBF9_9TREM</name>
<feature type="compositionally biased region" description="Basic and acidic residues" evidence="1">
    <location>
        <begin position="1242"/>
        <end position="1256"/>
    </location>
</feature>
<dbReference type="GO" id="GO:0098793">
    <property type="term" value="C:presynapse"/>
    <property type="evidence" value="ECO:0007669"/>
    <property type="project" value="GOC"/>
</dbReference>
<accession>A0A8J4TBF9</accession>
<dbReference type="PANTHER" id="PTHR31640">
    <property type="entry name" value="TRANSMEMBRANE PROTEIN KIAA1109"/>
    <property type="match status" value="1"/>
</dbReference>
<feature type="domain" description="Bridge-like lipid transfer protein family member 1 N-terminal" evidence="3">
    <location>
        <begin position="600"/>
        <end position="1065"/>
    </location>
</feature>
<gene>
    <name evidence="4" type="ORF">PHET_06796</name>
</gene>
<evidence type="ECO:0000259" key="3">
    <source>
        <dbReference type="Pfam" id="PF20413"/>
    </source>
</evidence>
<dbReference type="InterPro" id="IPR033616">
    <property type="entry name" value="BLTP1"/>
</dbReference>
<sequence>MYNRTSVYDELLKLFKEPAHSRPTSIRRPAGDINSTNAVRESLMKKRIIRHASSVDSSDEDPHHSDTNLSSSSFMDLFWSHAHRLIPAIKFNLELTKMCAGNHLLPRACMLSCTRLVGCYTCEEPTYQTDKYQHKISADFVNLLCSLLPVSEYAGQHAIEEPPKSWDRTFHVFHFGRGMVSYIQDEPGLISNEPDQLYMSGGDVTVLRTWPRWESTIVVTKDCHLHYGPWADRQREILWRFFFPSSYEPAQISVPPTHGQPRVARKFVLEVKTTTNIEVNVVFVSHGRNQSMQLAALSDSSIKLSVPWLIEPDGMRTTFRASLVQGSLVAQHLWADVLQTSQLDLDLYLFYPREWNTPHQWDINVKAKNPRLTILFDYKRFFKGLIEDWTRGSHPDLLCFVPCTYTFHVSAENLDFILLANDYNWVSTAGENAHIAFSGKRFNLSFDLPFVDFLPDVVSLIYVIEGFSATLRLSLPETSTMLHVLREMHSRLRLVSRSGGSLSTNPFELHDETLSANLPTGSSVRRHWIDCGRAQSLTLRIGYVYHPSPWTAEHWRFVPVEMRPGWPVAKSASRPGCSRHRHHDRKAHLSSLYHPNSDSSSQSELEELALRGLRPEGSQTHGPTEAHLLESKFDAAYLAPDTVDVHLHIPNAQLCFYGALLRHFIHLKENYFGFCQKPVDFAKSPITGEEYLLSMMGLSSFPRGRTQGTSVPLAASERIDLIGSKNQAIVDPRDYRPLMVRLSLEFHNVQVHLPMHCSSSTAPCPTAFLDCIGFEMDKRWHETRIQLLFSPVLLCIHDHLKLPRPKSSSGLSTGCIQLMGLCLRGQGMFSHATLPLDAETLEYAWLLELTIGQLTGQLTAPQLASLVRVLNSFVFTMIDAENQLVRSHTFELCQHARPQALCPLRPTVVPKMLCPGESLLKYRFIRVSLDGLDVGIVETGSCLSIQLDPVRLTNCNMHGTARCNGLFILFPGVRLKQYIRSTTHEYRSFKNPVCYVNKIVDPVDDSKSKRHQQSPWLAAGSLSLGPVHVNVAKVAERPEIPLWRLAFLKRHDLATKRLWFLWSNEATVNHTRFRRAPKTTFMNRTYIAPDITQNCGCFGRCSFFGPNVYGHLLFDELSSGSFQQRAVFPPRDDYKPHLFSLNNTQCMNSQCAPFGFGLFSSTYSTSRDNTPDLAPSAAHFGESLLVEHRLLHELHNPSFCQERHNGLLLMRDETIIAYSLSTVNSEGPRTCERCCDDCDLSDRADDSTSSSSRERSPPGSPMDDAQPGYYGEASSSCDHYNPKRQTVLTKSASRPSSMSELLVPPDSQDEDDVSSVLGSYSKGPNIPNVAFHRSFFSRLPSDLSLNSLIGPLTHSQPSSRSSLSSDNFHVTGVSEVHITPVIPAKPATSPRRHTPPTPPPRQFTKKTADNVVTQKTLQAQPFEDATSSDLVIDTNFEKAPEKFVGVYFLMACLFMDLSVIVNGNLTKQLERHAHSFSYTFRSFS</sequence>
<dbReference type="PANTHER" id="PTHR31640:SF1">
    <property type="entry name" value="BRIDGE-LIKE LIPID TRANSFER PROTEIN FAMILY MEMBER 1"/>
    <property type="match status" value="1"/>
</dbReference>
<reference evidence="4" key="1">
    <citation type="submission" date="2019-05" db="EMBL/GenBank/DDBJ databases">
        <title>Annotation for the trematode Paragonimus heterotremus.</title>
        <authorList>
            <person name="Choi Y.-J."/>
        </authorList>
    </citation>
    <scope>NUCLEOTIDE SEQUENCE</scope>
    <source>
        <strain evidence="4">LC</strain>
    </source>
</reference>
<comment type="caution">
    <text evidence="4">The sequence shown here is derived from an EMBL/GenBank/DDBJ whole genome shotgun (WGS) entry which is preliminary data.</text>
</comment>
<evidence type="ECO:0000256" key="2">
    <source>
        <dbReference type="SAM" id="Phobius"/>
    </source>
</evidence>
<keyword evidence="5" id="KW-1185">Reference proteome</keyword>
<feature type="transmembrane region" description="Helical" evidence="2">
    <location>
        <begin position="1444"/>
        <end position="1465"/>
    </location>
</feature>
<evidence type="ECO:0000313" key="4">
    <source>
        <dbReference type="EMBL" id="KAF5399676.1"/>
    </source>
</evidence>
<dbReference type="OrthoDB" id="10051416at2759"/>
<feature type="domain" description="Bridge-like lipid transfer protein family member 1 N-terminal" evidence="3">
    <location>
        <begin position="82"/>
        <end position="547"/>
    </location>
</feature>
<evidence type="ECO:0000256" key="1">
    <source>
        <dbReference type="SAM" id="MobiDB-lite"/>
    </source>
</evidence>
<evidence type="ECO:0000313" key="5">
    <source>
        <dbReference type="Proteomes" id="UP000748531"/>
    </source>
</evidence>
<dbReference type="Proteomes" id="UP000748531">
    <property type="component" value="Unassembled WGS sequence"/>
</dbReference>
<proteinExistence type="predicted"/>
<keyword evidence="2" id="KW-0472">Membrane</keyword>
<organism evidence="4 5">
    <name type="scientific">Paragonimus heterotremus</name>
    <dbReference type="NCBI Taxonomy" id="100268"/>
    <lineage>
        <taxon>Eukaryota</taxon>
        <taxon>Metazoa</taxon>
        <taxon>Spiralia</taxon>
        <taxon>Lophotrochozoa</taxon>
        <taxon>Platyhelminthes</taxon>
        <taxon>Trematoda</taxon>
        <taxon>Digenea</taxon>
        <taxon>Plagiorchiida</taxon>
        <taxon>Troglotremata</taxon>
        <taxon>Troglotrematidae</taxon>
        <taxon>Paragonimus</taxon>
    </lineage>
</organism>
<dbReference type="GO" id="GO:0048488">
    <property type="term" value="P:synaptic vesicle endocytosis"/>
    <property type="evidence" value="ECO:0007669"/>
    <property type="project" value="TreeGrafter"/>
</dbReference>